<dbReference type="Pfam" id="PF03099">
    <property type="entry name" value="BPL_LplA_LipB"/>
    <property type="match status" value="1"/>
</dbReference>
<dbReference type="InterPro" id="IPR030855">
    <property type="entry name" value="Bifunct_BirA"/>
</dbReference>
<dbReference type="NCBIfam" id="TIGR00121">
    <property type="entry name" value="birA_ligase"/>
    <property type="match status" value="1"/>
</dbReference>
<dbReference type="Gene3D" id="3.30.930.10">
    <property type="entry name" value="Bira Bifunctional Protein, Domain 2"/>
    <property type="match status" value="1"/>
</dbReference>
<name>A0A238XZL8_HALVU</name>
<gene>
    <name evidence="5" type="ORF">SAMN06264855_12623</name>
</gene>
<evidence type="ECO:0000256" key="2">
    <source>
        <dbReference type="ARBA" id="ARBA00022741"/>
    </source>
</evidence>
<protein>
    <submittedName>
        <fullName evidence="5">BirA family transcriptional regulator, biotin operon repressor / biotin-[acetyl-CoA-carboxylase] ligase</fullName>
    </submittedName>
</protein>
<keyword evidence="3" id="KW-0067">ATP-binding</keyword>
<evidence type="ECO:0000256" key="3">
    <source>
        <dbReference type="ARBA" id="ARBA00022840"/>
    </source>
</evidence>
<dbReference type="InterPro" id="IPR003142">
    <property type="entry name" value="BPL_C"/>
</dbReference>
<dbReference type="Pfam" id="PF02237">
    <property type="entry name" value="BPL_C"/>
    <property type="match status" value="1"/>
</dbReference>
<dbReference type="InterPro" id="IPR008988">
    <property type="entry name" value="Transcriptional_repressor_C"/>
</dbReference>
<dbReference type="CDD" id="cd16442">
    <property type="entry name" value="BPL"/>
    <property type="match status" value="1"/>
</dbReference>
<dbReference type="Gene3D" id="1.10.10.10">
    <property type="entry name" value="Winged helix-like DNA-binding domain superfamily/Winged helix DNA-binding domain"/>
    <property type="match status" value="1"/>
</dbReference>
<dbReference type="PROSITE" id="PS51733">
    <property type="entry name" value="BPL_LPL_CATALYTIC"/>
    <property type="match status" value="1"/>
</dbReference>
<dbReference type="GO" id="GO:0004077">
    <property type="term" value="F:biotin--[biotin carboxyl-carrier protein] ligase activity"/>
    <property type="evidence" value="ECO:0007669"/>
    <property type="project" value="InterPro"/>
</dbReference>
<evidence type="ECO:0000313" key="6">
    <source>
        <dbReference type="Proteomes" id="UP000198397"/>
    </source>
</evidence>
<dbReference type="InterPro" id="IPR004408">
    <property type="entry name" value="Biotin_CoA_COase_ligase"/>
</dbReference>
<dbReference type="RefSeq" id="WP_089385861.1">
    <property type="nucleotide sequence ID" value="NZ_FZNQ01000026.1"/>
</dbReference>
<dbReference type="GO" id="GO:0005737">
    <property type="term" value="C:cytoplasm"/>
    <property type="evidence" value="ECO:0007669"/>
    <property type="project" value="TreeGrafter"/>
</dbReference>
<dbReference type="Pfam" id="PF08279">
    <property type="entry name" value="HTH_11"/>
    <property type="match status" value="1"/>
</dbReference>
<dbReference type="PANTHER" id="PTHR12835">
    <property type="entry name" value="BIOTIN PROTEIN LIGASE"/>
    <property type="match status" value="1"/>
</dbReference>
<keyword evidence="1 5" id="KW-0436">Ligase</keyword>
<proteinExistence type="inferred from homology"/>
<feature type="domain" description="BPL/LPL catalytic" evidence="4">
    <location>
        <begin position="61"/>
        <end position="251"/>
    </location>
</feature>
<dbReference type="AlphaFoldDB" id="A0A238XZL8"/>
<evidence type="ECO:0000256" key="1">
    <source>
        <dbReference type="ARBA" id="ARBA00022598"/>
    </source>
</evidence>
<dbReference type="InterPro" id="IPR011991">
    <property type="entry name" value="ArsR-like_HTH"/>
</dbReference>
<dbReference type="SUPFAM" id="SSF46785">
    <property type="entry name" value="Winged helix' DNA-binding domain"/>
    <property type="match status" value="1"/>
</dbReference>
<dbReference type="HAMAP" id="MF_00978">
    <property type="entry name" value="Bifunct_BirA"/>
    <property type="match status" value="1"/>
</dbReference>
<keyword evidence="6" id="KW-1185">Reference proteome</keyword>
<dbReference type="SUPFAM" id="SSF50037">
    <property type="entry name" value="C-terminal domain of transcriptional repressors"/>
    <property type="match status" value="1"/>
</dbReference>
<dbReference type="GO" id="GO:0006355">
    <property type="term" value="P:regulation of DNA-templated transcription"/>
    <property type="evidence" value="ECO:0007669"/>
    <property type="project" value="InterPro"/>
</dbReference>
<evidence type="ECO:0000313" key="5">
    <source>
        <dbReference type="EMBL" id="SNR64337.1"/>
    </source>
</evidence>
<accession>A0A238XZL8</accession>
<dbReference type="OrthoDB" id="46252at2157"/>
<dbReference type="GO" id="GO:0005524">
    <property type="term" value="F:ATP binding"/>
    <property type="evidence" value="ECO:0007669"/>
    <property type="project" value="UniProtKB-KW"/>
</dbReference>
<dbReference type="SUPFAM" id="SSF55681">
    <property type="entry name" value="Class II aaRS and biotin synthetases"/>
    <property type="match status" value="1"/>
</dbReference>
<dbReference type="Gene3D" id="2.30.30.100">
    <property type="match status" value="1"/>
</dbReference>
<dbReference type="CDD" id="cd00090">
    <property type="entry name" value="HTH_ARSR"/>
    <property type="match status" value="1"/>
</dbReference>
<dbReference type="PANTHER" id="PTHR12835:SF5">
    <property type="entry name" value="BIOTIN--PROTEIN LIGASE"/>
    <property type="match status" value="1"/>
</dbReference>
<dbReference type="Proteomes" id="UP000198397">
    <property type="component" value="Unassembled WGS sequence"/>
</dbReference>
<organism evidence="5 6">
    <name type="scientific">Halorubrum vacuolatum</name>
    <name type="common">Natronobacterium vacuolatum</name>
    <dbReference type="NCBI Taxonomy" id="63740"/>
    <lineage>
        <taxon>Archaea</taxon>
        <taxon>Methanobacteriati</taxon>
        <taxon>Methanobacteriota</taxon>
        <taxon>Stenosarchaea group</taxon>
        <taxon>Halobacteria</taxon>
        <taxon>Halobacteriales</taxon>
        <taxon>Haloferacaceae</taxon>
        <taxon>Halorubrum</taxon>
    </lineage>
</organism>
<dbReference type="InterPro" id="IPR036388">
    <property type="entry name" value="WH-like_DNA-bd_sf"/>
</dbReference>
<evidence type="ECO:0000259" key="4">
    <source>
        <dbReference type="PROSITE" id="PS51733"/>
    </source>
</evidence>
<dbReference type="InterPro" id="IPR036390">
    <property type="entry name" value="WH_DNA-bd_sf"/>
</dbReference>
<dbReference type="InterPro" id="IPR045864">
    <property type="entry name" value="aa-tRNA-synth_II/BPL/LPL"/>
</dbReference>
<dbReference type="InterPro" id="IPR004143">
    <property type="entry name" value="BPL_LPL_catalytic"/>
</dbReference>
<keyword evidence="2" id="KW-0547">Nucleotide-binding</keyword>
<dbReference type="InterPro" id="IPR013196">
    <property type="entry name" value="HTH_11"/>
</dbReference>
<sequence>MSTRRALLDALADGPVSGPDLAADLDVSRAAVWKAVESLREEGFAIESTTEGYVAPAEPPYSAAGIAFGLDAPYRIDYHDVVDSTNARARALAAAGEADVAVVAGEQRAGRGRVHRDWVSPTGGVWTSVLTRPVFPTAHAPAVTLAAAVATTDACREAGVDAHIKWPNDVLVGDTGERGGRKLSGILTEMEGEADRITWLIVGIGVNANVDPDRLPAGATSLWAERGEKIDRRRFLQRVLERYHRLTAEPDRILEAWRDRTSTLGSRVRVETGDAAVEGTAIGVEFPGTLVVLTDDGEHRRIHTGDCEHLRPAGE</sequence>
<dbReference type="EMBL" id="FZNQ01000026">
    <property type="protein sequence ID" value="SNR64337.1"/>
    <property type="molecule type" value="Genomic_DNA"/>
</dbReference>
<reference evidence="5 6" key="1">
    <citation type="submission" date="2017-06" db="EMBL/GenBank/DDBJ databases">
        <authorList>
            <person name="Kim H.J."/>
            <person name="Triplett B.A."/>
        </authorList>
    </citation>
    <scope>NUCLEOTIDE SEQUENCE [LARGE SCALE GENOMIC DNA]</scope>
    <source>
        <strain evidence="5 6">DSM 8800</strain>
    </source>
</reference>